<keyword evidence="10" id="KW-0378">Hydrolase</keyword>
<evidence type="ECO:0000256" key="5">
    <source>
        <dbReference type="ARBA" id="ARBA00022695"/>
    </source>
</evidence>
<keyword evidence="5" id="KW-0548">Nucleotidyltransferase</keyword>
<dbReference type="GO" id="GO:0003723">
    <property type="term" value="F:RNA binding"/>
    <property type="evidence" value="ECO:0007669"/>
    <property type="project" value="UniProtKB-KW"/>
</dbReference>
<evidence type="ECO:0000256" key="1">
    <source>
        <dbReference type="ARBA" id="ARBA00002180"/>
    </source>
</evidence>
<dbReference type="Pfam" id="PF22936">
    <property type="entry name" value="Pol_BBD"/>
    <property type="match status" value="1"/>
</dbReference>
<evidence type="ECO:0000256" key="10">
    <source>
        <dbReference type="ARBA" id="ARBA00022801"/>
    </source>
</evidence>
<dbReference type="OrthoDB" id="7691805at2759"/>
<reference evidence="23 24" key="1">
    <citation type="submission" date="2019-02" db="EMBL/GenBank/DDBJ databases">
        <title>Genome sequencing of the rare red list fungi Hericium alpestre (H. flagellum).</title>
        <authorList>
            <person name="Buettner E."/>
            <person name="Kellner H."/>
        </authorList>
    </citation>
    <scope>NUCLEOTIDE SEQUENCE [LARGE SCALE GENOMIC DNA]</scope>
    <source>
        <strain evidence="23 24">DSM 108284</strain>
    </source>
</reference>
<organism evidence="23 24">
    <name type="scientific">Hericium alpestre</name>
    <dbReference type="NCBI Taxonomy" id="135208"/>
    <lineage>
        <taxon>Eukaryota</taxon>
        <taxon>Fungi</taxon>
        <taxon>Dikarya</taxon>
        <taxon>Basidiomycota</taxon>
        <taxon>Agaricomycotina</taxon>
        <taxon>Agaricomycetes</taxon>
        <taxon>Russulales</taxon>
        <taxon>Hericiaceae</taxon>
        <taxon>Hericium</taxon>
    </lineage>
</organism>
<dbReference type="Proteomes" id="UP000298061">
    <property type="component" value="Unassembled WGS sequence"/>
</dbReference>
<dbReference type="EMBL" id="SFCI01001435">
    <property type="protein sequence ID" value="TFY75781.1"/>
    <property type="molecule type" value="Genomic_DNA"/>
</dbReference>
<dbReference type="GO" id="GO:0006310">
    <property type="term" value="P:DNA recombination"/>
    <property type="evidence" value="ECO:0007669"/>
    <property type="project" value="UniProtKB-KW"/>
</dbReference>
<dbReference type="GO" id="GO:0006508">
    <property type="term" value="P:proteolysis"/>
    <property type="evidence" value="ECO:0007669"/>
    <property type="project" value="UniProtKB-KW"/>
</dbReference>
<feature type="region of interest" description="Disordered" evidence="21">
    <location>
        <begin position="160"/>
        <end position="182"/>
    </location>
</feature>
<sequence>MTAEAAWKKLSKQYKGKGKQRITYLIGELFRSTFTDNTSLEPQINGMCHIGHMLMVLSNKLDNKLIAVALILSLPPSYDTLKMILTSVQSLDIDNVTMQVMQEEQHRHESAVTTTFLVHSSGGKNFSKGSSSGSPGSGSGKSKVYCKFCKVKGHTRDKCRKLKEKEKNNKSPSSSKAPAGDTVAKVVMVREPDDSTIRIFKALADALAKRPNLMTRWLVDSGTSQIMSCVCDWFTMYQAFDTPHKVWLGNNSSIDAHGIGCIPVLMQAKGEWHKITRHGTRVQFLESSCEIYDQKGTLTCEGHLEDNLYIINARSETPEAAHITIAEPSTDPTNLTVFVAQTKVAHTDLQIWHRRLSHINTDSVLRMVKKSMVTGMDIVGSTSCKALGTCTPCIKGKQSHEDVPKMTNMRATEPLGRLFSDMCGPMQTQFCQGFNYFMSWIDDYSCKATVDGIWHKSNILEHLKAFVAAAELESGHKLKVLCSDGRGEYVSCEVCQFLLDKGIRHETTTADSPEFNGVSERFNHTVMEMAHSMLEDSGLPKSFWFDAIEYAMYIHNIIPTCSLTTNVMPHEAWMGNKPDISLICTFGCHAFVHIPDSHRRKLDPKSLICTFIGYAKHCKAYRLVHRPTGHIIESQDVIFEETPDHEHLEHVQIEVDPESDMSGGEEIAAPIMPESADSEAEVMKLLDTDKHPAVFHTVLPAAPQL</sequence>
<gene>
    <name evidence="23" type="ORF">EWM64_g8231</name>
</gene>
<evidence type="ECO:0000256" key="16">
    <source>
        <dbReference type="ARBA" id="ARBA00022932"/>
    </source>
</evidence>
<dbReference type="InterPro" id="IPR012337">
    <property type="entry name" value="RNaseH-like_sf"/>
</dbReference>
<keyword evidence="14" id="KW-0229">DNA integration</keyword>
<keyword evidence="16" id="KW-0808">Transferase</keyword>
<dbReference type="Pfam" id="PF14223">
    <property type="entry name" value="Retrotran_gag_2"/>
    <property type="match status" value="1"/>
</dbReference>
<evidence type="ECO:0000256" key="14">
    <source>
        <dbReference type="ARBA" id="ARBA00022908"/>
    </source>
</evidence>
<feature type="compositionally biased region" description="Low complexity" evidence="21">
    <location>
        <begin position="170"/>
        <end position="179"/>
    </location>
</feature>
<dbReference type="GO" id="GO:0015074">
    <property type="term" value="P:DNA integration"/>
    <property type="evidence" value="ECO:0007669"/>
    <property type="project" value="UniProtKB-KW"/>
</dbReference>
<keyword evidence="7" id="KW-0479">Metal-binding</keyword>
<dbReference type="InterPro" id="IPR054722">
    <property type="entry name" value="PolX-like_BBD"/>
</dbReference>
<evidence type="ECO:0000256" key="2">
    <source>
        <dbReference type="ARBA" id="ARBA00022578"/>
    </source>
</evidence>
<evidence type="ECO:0000256" key="6">
    <source>
        <dbReference type="ARBA" id="ARBA00022722"/>
    </source>
</evidence>
<dbReference type="PROSITE" id="PS50994">
    <property type="entry name" value="INTEGRASE"/>
    <property type="match status" value="1"/>
</dbReference>
<evidence type="ECO:0000256" key="21">
    <source>
        <dbReference type="SAM" id="MobiDB-lite"/>
    </source>
</evidence>
<dbReference type="GO" id="GO:0005524">
    <property type="term" value="F:ATP binding"/>
    <property type="evidence" value="ECO:0007669"/>
    <property type="project" value="UniProtKB-KW"/>
</dbReference>
<dbReference type="InterPro" id="IPR001584">
    <property type="entry name" value="Integrase_cat-core"/>
</dbReference>
<dbReference type="GO" id="GO:0004519">
    <property type="term" value="F:endonuclease activity"/>
    <property type="evidence" value="ECO:0007669"/>
    <property type="project" value="UniProtKB-KW"/>
</dbReference>
<keyword evidence="8" id="KW-0547">Nucleotide-binding</keyword>
<comment type="catalytic activity">
    <reaction evidence="20">
        <text>DNA(n) + a 2'-deoxyribonucleoside 5'-triphosphate = DNA(n+1) + diphosphate</text>
        <dbReference type="Rhea" id="RHEA:22508"/>
        <dbReference type="Rhea" id="RHEA-COMP:17339"/>
        <dbReference type="Rhea" id="RHEA-COMP:17340"/>
        <dbReference type="ChEBI" id="CHEBI:33019"/>
        <dbReference type="ChEBI" id="CHEBI:61560"/>
        <dbReference type="ChEBI" id="CHEBI:173112"/>
        <dbReference type="EC" id="2.7.7.7"/>
    </reaction>
</comment>
<evidence type="ECO:0000256" key="18">
    <source>
        <dbReference type="ARBA" id="ARBA00023172"/>
    </source>
</evidence>
<keyword evidence="15" id="KW-0695">RNA-directed DNA polymerase</keyword>
<evidence type="ECO:0000256" key="11">
    <source>
        <dbReference type="ARBA" id="ARBA00022840"/>
    </source>
</evidence>
<evidence type="ECO:0000256" key="3">
    <source>
        <dbReference type="ARBA" id="ARBA00022612"/>
    </source>
</evidence>
<dbReference type="InterPro" id="IPR057670">
    <property type="entry name" value="SH3_retrovirus"/>
</dbReference>
<keyword evidence="12" id="KW-0460">Magnesium</keyword>
<evidence type="ECO:0000313" key="23">
    <source>
        <dbReference type="EMBL" id="TFY75781.1"/>
    </source>
</evidence>
<evidence type="ECO:0000256" key="13">
    <source>
        <dbReference type="ARBA" id="ARBA00022884"/>
    </source>
</evidence>
<accession>A0A4Y9ZPM8</accession>
<keyword evidence="16" id="KW-0239">DNA-directed DNA polymerase</keyword>
<dbReference type="InterPro" id="IPR036397">
    <property type="entry name" value="RNaseH_sf"/>
</dbReference>
<dbReference type="InterPro" id="IPR039537">
    <property type="entry name" value="Retrotran_Ty1/copia-like"/>
</dbReference>
<dbReference type="STRING" id="135208.A0A4Y9ZPM8"/>
<name>A0A4Y9ZPM8_9AGAM</name>
<dbReference type="AlphaFoldDB" id="A0A4Y9ZPM8"/>
<keyword evidence="11" id="KW-0067">ATP-binding</keyword>
<keyword evidence="4" id="KW-0645">Protease</keyword>
<evidence type="ECO:0000256" key="17">
    <source>
        <dbReference type="ARBA" id="ARBA00023113"/>
    </source>
</evidence>
<dbReference type="GO" id="GO:0008233">
    <property type="term" value="F:peptidase activity"/>
    <property type="evidence" value="ECO:0007669"/>
    <property type="project" value="UniProtKB-KW"/>
</dbReference>
<dbReference type="GO" id="GO:0003887">
    <property type="term" value="F:DNA-directed DNA polymerase activity"/>
    <property type="evidence" value="ECO:0007669"/>
    <property type="project" value="UniProtKB-KW"/>
</dbReference>
<evidence type="ECO:0000256" key="7">
    <source>
        <dbReference type="ARBA" id="ARBA00022723"/>
    </source>
</evidence>
<evidence type="ECO:0000256" key="15">
    <source>
        <dbReference type="ARBA" id="ARBA00022918"/>
    </source>
</evidence>
<keyword evidence="17" id="KW-0917">Virion maturation</keyword>
<dbReference type="Pfam" id="PF25597">
    <property type="entry name" value="SH3_retrovirus"/>
    <property type="match status" value="1"/>
</dbReference>
<evidence type="ECO:0000256" key="9">
    <source>
        <dbReference type="ARBA" id="ARBA00022759"/>
    </source>
</evidence>
<dbReference type="Pfam" id="PF13976">
    <property type="entry name" value="gag_pre-integrs"/>
    <property type="match status" value="1"/>
</dbReference>
<comment type="function">
    <text evidence="1">The aspartyl protease (PR) mediates the proteolytic cleavages of the Gag and Gag-Pol polyproteins after assembly of the VLP.</text>
</comment>
<evidence type="ECO:0000256" key="4">
    <source>
        <dbReference type="ARBA" id="ARBA00022670"/>
    </source>
</evidence>
<feature type="domain" description="Integrase catalytic" evidence="22">
    <location>
        <begin position="410"/>
        <end position="577"/>
    </location>
</feature>
<dbReference type="SUPFAM" id="SSF53098">
    <property type="entry name" value="Ribonuclease H-like"/>
    <property type="match status" value="1"/>
</dbReference>
<evidence type="ECO:0000259" key="22">
    <source>
        <dbReference type="PROSITE" id="PS50994"/>
    </source>
</evidence>
<proteinExistence type="predicted"/>
<comment type="catalytic activity">
    <reaction evidence="19">
        <text>DNA(n) + a 2'-deoxyribonucleoside 5'-triphosphate = DNA(n+1) + diphosphate</text>
        <dbReference type="Rhea" id="RHEA:22508"/>
        <dbReference type="Rhea" id="RHEA-COMP:17339"/>
        <dbReference type="Rhea" id="RHEA-COMP:17340"/>
        <dbReference type="ChEBI" id="CHEBI:33019"/>
        <dbReference type="ChEBI" id="CHEBI:61560"/>
        <dbReference type="ChEBI" id="CHEBI:173112"/>
        <dbReference type="EC" id="2.7.7.49"/>
    </reaction>
</comment>
<dbReference type="GO" id="GO:0003964">
    <property type="term" value="F:RNA-directed DNA polymerase activity"/>
    <property type="evidence" value="ECO:0007669"/>
    <property type="project" value="UniProtKB-KW"/>
</dbReference>
<dbReference type="GO" id="GO:0032196">
    <property type="term" value="P:transposition"/>
    <property type="evidence" value="ECO:0007669"/>
    <property type="project" value="UniProtKB-KW"/>
</dbReference>
<dbReference type="PANTHER" id="PTHR42648:SF11">
    <property type="entry name" value="TRANSPOSON TY4-P GAG-POL POLYPROTEIN"/>
    <property type="match status" value="1"/>
</dbReference>
<dbReference type="GO" id="GO:0046872">
    <property type="term" value="F:metal ion binding"/>
    <property type="evidence" value="ECO:0007669"/>
    <property type="project" value="UniProtKB-KW"/>
</dbReference>
<evidence type="ECO:0000313" key="24">
    <source>
        <dbReference type="Proteomes" id="UP000298061"/>
    </source>
</evidence>
<evidence type="ECO:0000256" key="12">
    <source>
        <dbReference type="ARBA" id="ARBA00022842"/>
    </source>
</evidence>
<keyword evidence="18" id="KW-0233">DNA recombination</keyword>
<evidence type="ECO:0000256" key="19">
    <source>
        <dbReference type="ARBA" id="ARBA00048173"/>
    </source>
</evidence>
<keyword evidence="13" id="KW-0694">RNA-binding</keyword>
<protein>
    <recommendedName>
        <fullName evidence="22">Integrase catalytic domain-containing protein</fullName>
    </recommendedName>
</protein>
<evidence type="ECO:0000256" key="8">
    <source>
        <dbReference type="ARBA" id="ARBA00022741"/>
    </source>
</evidence>
<dbReference type="GO" id="GO:0005634">
    <property type="term" value="C:nucleus"/>
    <property type="evidence" value="ECO:0007669"/>
    <property type="project" value="UniProtKB-ARBA"/>
</dbReference>
<keyword evidence="6" id="KW-0540">Nuclease</keyword>
<keyword evidence="2" id="KW-0815">Transposition</keyword>
<comment type="caution">
    <text evidence="23">The sequence shown here is derived from an EMBL/GenBank/DDBJ whole genome shotgun (WGS) entry which is preliminary data.</text>
</comment>
<keyword evidence="24" id="KW-1185">Reference proteome</keyword>
<dbReference type="PANTHER" id="PTHR42648">
    <property type="entry name" value="TRANSPOSASE, PUTATIVE-RELATED"/>
    <property type="match status" value="1"/>
</dbReference>
<evidence type="ECO:0000256" key="20">
    <source>
        <dbReference type="ARBA" id="ARBA00049244"/>
    </source>
</evidence>
<keyword evidence="3" id="KW-1188">Viral release from host cell</keyword>
<dbReference type="InterPro" id="IPR025724">
    <property type="entry name" value="GAG-pre-integrase_dom"/>
</dbReference>
<dbReference type="Gene3D" id="3.30.420.10">
    <property type="entry name" value="Ribonuclease H-like superfamily/Ribonuclease H"/>
    <property type="match status" value="1"/>
</dbReference>
<keyword evidence="9" id="KW-0255">Endonuclease</keyword>